<protein>
    <submittedName>
        <fullName evidence="1">Uncharacterized protein</fullName>
    </submittedName>
</protein>
<sequence>MPMQLSSCRDLLRKSAQASTTRRNYKRPGRGQGREEVTHLIKLNRVYSRSECIVPLSKPFISTRASRLSFRPLQNMALHRKHTFKDTSSGFTAAADPLGCTPPEVLTGSSEYGSMAREVVSLNTQNYIG</sequence>
<dbReference type="Proteomes" id="UP000314294">
    <property type="component" value="Unassembled WGS sequence"/>
</dbReference>
<accession>A0A4Z2FFN7</accession>
<dbReference type="EMBL" id="SRLO01001256">
    <property type="protein sequence ID" value="TNN39710.1"/>
    <property type="molecule type" value="Genomic_DNA"/>
</dbReference>
<organism evidence="1 2">
    <name type="scientific">Liparis tanakae</name>
    <name type="common">Tanaka's snailfish</name>
    <dbReference type="NCBI Taxonomy" id="230148"/>
    <lineage>
        <taxon>Eukaryota</taxon>
        <taxon>Metazoa</taxon>
        <taxon>Chordata</taxon>
        <taxon>Craniata</taxon>
        <taxon>Vertebrata</taxon>
        <taxon>Euteleostomi</taxon>
        <taxon>Actinopterygii</taxon>
        <taxon>Neopterygii</taxon>
        <taxon>Teleostei</taxon>
        <taxon>Neoteleostei</taxon>
        <taxon>Acanthomorphata</taxon>
        <taxon>Eupercaria</taxon>
        <taxon>Perciformes</taxon>
        <taxon>Cottioidei</taxon>
        <taxon>Cottales</taxon>
        <taxon>Liparidae</taxon>
        <taxon>Liparis</taxon>
    </lineage>
</organism>
<evidence type="ECO:0000313" key="2">
    <source>
        <dbReference type="Proteomes" id="UP000314294"/>
    </source>
</evidence>
<name>A0A4Z2FFN7_9TELE</name>
<keyword evidence="2" id="KW-1185">Reference proteome</keyword>
<proteinExistence type="predicted"/>
<gene>
    <name evidence="1" type="ORF">EYF80_050116</name>
</gene>
<evidence type="ECO:0000313" key="1">
    <source>
        <dbReference type="EMBL" id="TNN39710.1"/>
    </source>
</evidence>
<dbReference type="AlphaFoldDB" id="A0A4Z2FFN7"/>
<reference evidence="1 2" key="1">
    <citation type="submission" date="2019-03" db="EMBL/GenBank/DDBJ databases">
        <title>First draft genome of Liparis tanakae, snailfish: a comprehensive survey of snailfish specific genes.</title>
        <authorList>
            <person name="Kim W."/>
            <person name="Song I."/>
            <person name="Jeong J.-H."/>
            <person name="Kim D."/>
            <person name="Kim S."/>
            <person name="Ryu S."/>
            <person name="Song J.Y."/>
            <person name="Lee S.K."/>
        </authorList>
    </citation>
    <scope>NUCLEOTIDE SEQUENCE [LARGE SCALE GENOMIC DNA]</scope>
    <source>
        <tissue evidence="1">Muscle</tissue>
    </source>
</reference>
<comment type="caution">
    <text evidence="1">The sequence shown here is derived from an EMBL/GenBank/DDBJ whole genome shotgun (WGS) entry which is preliminary data.</text>
</comment>